<evidence type="ECO:0000313" key="3">
    <source>
        <dbReference type="RefSeq" id="XP_026676069.1"/>
    </source>
</evidence>
<dbReference type="STRING" id="121845.A0A3Q0IIN9"/>
<dbReference type="KEGG" id="dci:103525049"/>
<dbReference type="Proteomes" id="UP000079169">
    <property type="component" value="Unplaced"/>
</dbReference>
<evidence type="ECO:0000313" key="2">
    <source>
        <dbReference type="Proteomes" id="UP000079169"/>
    </source>
</evidence>
<dbReference type="AlphaFoldDB" id="A0A3Q0IIN9"/>
<dbReference type="InterPro" id="IPR000238">
    <property type="entry name" value="RbfA"/>
</dbReference>
<dbReference type="InterPro" id="IPR039212">
    <property type="entry name" value="RBFA_mitochondrial"/>
</dbReference>
<accession>A0A3Q0IIN9</accession>
<dbReference type="Pfam" id="PF02033">
    <property type="entry name" value="RBFA"/>
    <property type="match status" value="1"/>
</dbReference>
<dbReference type="Gene3D" id="3.30.300.20">
    <property type="match status" value="1"/>
</dbReference>
<dbReference type="SUPFAM" id="SSF89919">
    <property type="entry name" value="Ribosome-binding factor A, RbfA"/>
    <property type="match status" value="1"/>
</dbReference>
<name>A0A3Q0IIN9_DIACI</name>
<dbReference type="GO" id="GO:0006364">
    <property type="term" value="P:rRNA processing"/>
    <property type="evidence" value="ECO:0007669"/>
    <property type="project" value="InterPro"/>
</dbReference>
<dbReference type="OrthoDB" id="418445at2759"/>
<sequence>MFETVCLSIFKPRFPCLVQQNLFHTGHICQKKSQLANAFISVREKFGQKLDRKKPYFAANVSQPERVVKSIVQENRRRFVRRENALNKVFMSHITDFMATGELSEALVGKGIEISKVQISPDFQFLYVFWVAQHEHQESGVQELLNSYASPIRHQLSQLRVVGSVPIIVFIKDKFKSKLAEINHILNIADYGEDFTPTYPTLLKTDHMKLSTPEALENLAHTDLNEMPPMRNDVFRIDHSAIMYTIEKAVHKAKALHRKSNGPSETLAGLPTVLGDGEIAGDTVSNEPEPTLSYKEYLRAQKILKAKMKKEKLAELEVLEQELSEKLSTMEMYDEEDDYIDEDGNGDDDSNHHSR</sequence>
<dbReference type="RefSeq" id="XP_026676069.1">
    <property type="nucleotide sequence ID" value="XM_026820268.1"/>
</dbReference>
<dbReference type="InterPro" id="IPR023799">
    <property type="entry name" value="RbfA_dom_sf"/>
</dbReference>
<proteinExistence type="predicted"/>
<protein>
    <submittedName>
        <fullName evidence="3">Uncharacterized protein LOC103525049</fullName>
    </submittedName>
</protein>
<dbReference type="PANTHER" id="PTHR14725:SF0">
    <property type="entry name" value="RIBOSOME-BINDING FACTOR A, MITOCHONDRIAL-RELATED"/>
    <property type="match status" value="1"/>
</dbReference>
<dbReference type="GeneID" id="103525049"/>
<evidence type="ECO:0000256" key="1">
    <source>
        <dbReference type="SAM" id="MobiDB-lite"/>
    </source>
</evidence>
<dbReference type="InterPro" id="IPR015946">
    <property type="entry name" value="KH_dom-like_a/b"/>
</dbReference>
<feature type="compositionally biased region" description="Acidic residues" evidence="1">
    <location>
        <begin position="332"/>
        <end position="348"/>
    </location>
</feature>
<gene>
    <name evidence="3" type="primary">LOC103525049</name>
</gene>
<feature type="region of interest" description="Disordered" evidence="1">
    <location>
        <begin position="326"/>
        <end position="355"/>
    </location>
</feature>
<reference evidence="3" key="1">
    <citation type="submission" date="2025-08" db="UniProtKB">
        <authorList>
            <consortium name="RefSeq"/>
        </authorList>
    </citation>
    <scope>IDENTIFICATION</scope>
</reference>
<dbReference type="PANTHER" id="PTHR14725">
    <property type="entry name" value="RIBOSOME-BINDING FACTOR A, MITOCHONDRIAL-RELATED"/>
    <property type="match status" value="1"/>
</dbReference>
<dbReference type="PaxDb" id="121845-A0A3Q0IIN9"/>
<organism evidence="2 3">
    <name type="scientific">Diaphorina citri</name>
    <name type="common">Asian citrus psyllid</name>
    <dbReference type="NCBI Taxonomy" id="121845"/>
    <lineage>
        <taxon>Eukaryota</taxon>
        <taxon>Metazoa</taxon>
        <taxon>Ecdysozoa</taxon>
        <taxon>Arthropoda</taxon>
        <taxon>Hexapoda</taxon>
        <taxon>Insecta</taxon>
        <taxon>Pterygota</taxon>
        <taxon>Neoptera</taxon>
        <taxon>Paraneoptera</taxon>
        <taxon>Hemiptera</taxon>
        <taxon>Sternorrhyncha</taxon>
        <taxon>Psylloidea</taxon>
        <taxon>Psyllidae</taxon>
        <taxon>Diaphorininae</taxon>
        <taxon>Diaphorina</taxon>
    </lineage>
</organism>
<keyword evidence="2" id="KW-1185">Reference proteome</keyword>